<feature type="transmembrane region" description="Helical" evidence="7">
    <location>
        <begin position="403"/>
        <end position="421"/>
    </location>
</feature>
<feature type="transmembrane region" description="Helical" evidence="7">
    <location>
        <begin position="169"/>
        <end position="189"/>
    </location>
</feature>
<organism evidence="9 10">
    <name type="scientific">Paenibacillus radicis</name>
    <name type="common">ex Gao et al. 2016</name>
    <dbReference type="NCBI Taxonomy" id="1737354"/>
    <lineage>
        <taxon>Bacteria</taxon>
        <taxon>Bacillati</taxon>
        <taxon>Bacillota</taxon>
        <taxon>Bacilli</taxon>
        <taxon>Bacillales</taxon>
        <taxon>Paenibacillaceae</taxon>
        <taxon>Paenibacillus</taxon>
    </lineage>
</organism>
<name>A0A917LWB2_9BACL</name>
<feature type="transmembrane region" description="Helical" evidence="7">
    <location>
        <begin position="336"/>
        <end position="356"/>
    </location>
</feature>
<dbReference type="EMBL" id="BMHY01000002">
    <property type="protein sequence ID" value="GGG62041.1"/>
    <property type="molecule type" value="Genomic_DNA"/>
</dbReference>
<dbReference type="FunFam" id="1.20.1720.10:FF:000004">
    <property type="entry name" value="EmrB/QacA family drug resistance transporter"/>
    <property type="match status" value="1"/>
</dbReference>
<feature type="transmembrane region" description="Helical" evidence="7">
    <location>
        <begin position="233"/>
        <end position="254"/>
    </location>
</feature>
<feature type="transmembrane region" description="Helical" evidence="7">
    <location>
        <begin position="308"/>
        <end position="329"/>
    </location>
</feature>
<feature type="transmembrane region" description="Helical" evidence="7">
    <location>
        <begin position="142"/>
        <end position="163"/>
    </location>
</feature>
<evidence type="ECO:0000313" key="9">
    <source>
        <dbReference type="EMBL" id="GGG62041.1"/>
    </source>
</evidence>
<evidence type="ECO:0000313" key="10">
    <source>
        <dbReference type="Proteomes" id="UP000600247"/>
    </source>
</evidence>
<dbReference type="PANTHER" id="PTHR23501:SF170">
    <property type="entry name" value="MULTIDRUG RESISTANCE PROTEIN 3"/>
    <property type="match status" value="1"/>
</dbReference>
<sequence>MTTESDKLSKSRLNWMMGALLVTIFLTQLDQTIVSTALPTIVAKLQGFEHMSWVFTVYMLASTVMMPIAGKLSDLYGRKIFFMLGLLLFMGGSALCGVAGSMLQLVLYRGIQGIGAGFLLPVTFTLVFSIMPKERAGIYQTLYMGVFALSSVVGPALGAVITAFLDWRWIFFINLPFGIAIFFVMNRLLSGAKPNVGRKPSVDWAGAALLSVSTLALLLGLKMGGEEYGWQSARVISLLALGAAAAVCFAVVQLRAKEPILPFELFHSKVISGTLMATFAQGIMMYGALVYIPLFVQGSLGGDVSDSGGALTPLMFCVMVGATFSNSLIKRWSWRFNIALSMLFTGAGLLMVIYMPYDVNPWLMRLIMALIGIGIGIMMMVGQMAVSMSADERIKGVATSTVGFSRSIGGVFGTAVLTSIVNSRLSALLMEKSAQLELSPDGVERLADPQALLQADSGLPAETLQLLRATLGESVQFGFWFLVAAAVLGIAAAVWTGSARFEAGRSSVQKPEKLAGPHML</sequence>
<gene>
    <name evidence="9" type="ORF">GCM10010918_14590</name>
</gene>
<protein>
    <submittedName>
        <fullName evidence="9">MFS transporter</fullName>
    </submittedName>
</protein>
<reference evidence="9 10" key="1">
    <citation type="journal article" date="2014" name="Int. J. Syst. Evol. Microbiol.">
        <title>Complete genome sequence of Corynebacterium casei LMG S-19264T (=DSM 44701T), isolated from a smear-ripened cheese.</title>
        <authorList>
            <consortium name="US DOE Joint Genome Institute (JGI-PGF)"/>
            <person name="Walter F."/>
            <person name="Albersmeier A."/>
            <person name="Kalinowski J."/>
            <person name="Ruckert C."/>
        </authorList>
    </citation>
    <scope>NUCLEOTIDE SEQUENCE [LARGE SCALE GENOMIC DNA]</scope>
    <source>
        <strain evidence="9 10">CGMCC 1.15286</strain>
    </source>
</reference>
<feature type="transmembrane region" description="Helical" evidence="7">
    <location>
        <begin position="81"/>
        <end position="105"/>
    </location>
</feature>
<dbReference type="InterPro" id="IPR011701">
    <property type="entry name" value="MFS"/>
</dbReference>
<feature type="transmembrane region" description="Helical" evidence="7">
    <location>
        <begin position="111"/>
        <end position="130"/>
    </location>
</feature>
<dbReference type="InterPro" id="IPR005829">
    <property type="entry name" value="Sugar_transporter_CS"/>
</dbReference>
<dbReference type="Pfam" id="PF07690">
    <property type="entry name" value="MFS_1"/>
    <property type="match status" value="1"/>
</dbReference>
<keyword evidence="2" id="KW-0813">Transport</keyword>
<dbReference type="PRINTS" id="PR01036">
    <property type="entry name" value="TCRTETB"/>
</dbReference>
<dbReference type="PROSITE" id="PS00216">
    <property type="entry name" value="SUGAR_TRANSPORT_1"/>
    <property type="match status" value="1"/>
</dbReference>
<evidence type="ECO:0000256" key="6">
    <source>
        <dbReference type="ARBA" id="ARBA00023136"/>
    </source>
</evidence>
<dbReference type="InterPro" id="IPR036259">
    <property type="entry name" value="MFS_trans_sf"/>
</dbReference>
<dbReference type="PANTHER" id="PTHR23501">
    <property type="entry name" value="MAJOR FACILITATOR SUPERFAMILY"/>
    <property type="match status" value="1"/>
</dbReference>
<feature type="transmembrane region" description="Helical" evidence="7">
    <location>
        <begin position="201"/>
        <end position="221"/>
    </location>
</feature>
<comment type="subcellular location">
    <subcellularLocation>
        <location evidence="1">Cell membrane</location>
        <topology evidence="1">Multi-pass membrane protein</topology>
    </subcellularLocation>
</comment>
<dbReference type="Gene3D" id="1.20.1250.20">
    <property type="entry name" value="MFS general substrate transporter like domains"/>
    <property type="match status" value="1"/>
</dbReference>
<feature type="transmembrane region" description="Helical" evidence="7">
    <location>
        <begin position="362"/>
        <end position="382"/>
    </location>
</feature>
<feature type="transmembrane region" description="Helical" evidence="7">
    <location>
        <begin position="52"/>
        <end position="69"/>
    </location>
</feature>
<keyword evidence="6 7" id="KW-0472">Membrane</keyword>
<evidence type="ECO:0000256" key="2">
    <source>
        <dbReference type="ARBA" id="ARBA00022448"/>
    </source>
</evidence>
<keyword evidence="10" id="KW-1185">Reference proteome</keyword>
<feature type="domain" description="Major facilitator superfamily (MFS) profile" evidence="8">
    <location>
        <begin position="16"/>
        <end position="501"/>
    </location>
</feature>
<proteinExistence type="predicted"/>
<accession>A0A917LWB2</accession>
<evidence type="ECO:0000256" key="1">
    <source>
        <dbReference type="ARBA" id="ARBA00004651"/>
    </source>
</evidence>
<dbReference type="RefSeq" id="WP_188888265.1">
    <property type="nucleotide sequence ID" value="NZ_BMHY01000002.1"/>
</dbReference>
<feature type="transmembrane region" description="Helical" evidence="7">
    <location>
        <begin position="477"/>
        <end position="497"/>
    </location>
</feature>
<keyword evidence="3" id="KW-1003">Cell membrane</keyword>
<dbReference type="PROSITE" id="PS50850">
    <property type="entry name" value="MFS"/>
    <property type="match status" value="1"/>
</dbReference>
<feature type="transmembrane region" description="Helical" evidence="7">
    <location>
        <begin position="275"/>
        <end position="296"/>
    </location>
</feature>
<dbReference type="GO" id="GO:0005886">
    <property type="term" value="C:plasma membrane"/>
    <property type="evidence" value="ECO:0007669"/>
    <property type="project" value="UniProtKB-SubCell"/>
</dbReference>
<evidence type="ECO:0000256" key="3">
    <source>
        <dbReference type="ARBA" id="ARBA00022475"/>
    </source>
</evidence>
<comment type="caution">
    <text evidence="9">The sequence shown here is derived from an EMBL/GenBank/DDBJ whole genome shotgun (WGS) entry which is preliminary data.</text>
</comment>
<dbReference type="Gene3D" id="1.20.1720.10">
    <property type="entry name" value="Multidrug resistance protein D"/>
    <property type="match status" value="1"/>
</dbReference>
<keyword evidence="4 7" id="KW-0812">Transmembrane</keyword>
<dbReference type="SUPFAM" id="SSF103473">
    <property type="entry name" value="MFS general substrate transporter"/>
    <property type="match status" value="1"/>
</dbReference>
<dbReference type="Proteomes" id="UP000600247">
    <property type="component" value="Unassembled WGS sequence"/>
</dbReference>
<evidence type="ECO:0000256" key="4">
    <source>
        <dbReference type="ARBA" id="ARBA00022692"/>
    </source>
</evidence>
<dbReference type="GO" id="GO:0022857">
    <property type="term" value="F:transmembrane transporter activity"/>
    <property type="evidence" value="ECO:0007669"/>
    <property type="project" value="InterPro"/>
</dbReference>
<evidence type="ECO:0000259" key="8">
    <source>
        <dbReference type="PROSITE" id="PS50850"/>
    </source>
</evidence>
<dbReference type="AlphaFoldDB" id="A0A917LWB2"/>
<keyword evidence="5 7" id="KW-1133">Transmembrane helix</keyword>
<dbReference type="InterPro" id="IPR020846">
    <property type="entry name" value="MFS_dom"/>
</dbReference>
<evidence type="ECO:0000256" key="7">
    <source>
        <dbReference type="SAM" id="Phobius"/>
    </source>
</evidence>
<evidence type="ECO:0000256" key="5">
    <source>
        <dbReference type="ARBA" id="ARBA00022989"/>
    </source>
</evidence>